<reference evidence="1" key="1">
    <citation type="submission" date="2020-11" db="EMBL/GenBank/DDBJ databases">
        <authorList>
            <consortium name="DOE Joint Genome Institute"/>
            <person name="Ahrendt S."/>
            <person name="Riley R."/>
            <person name="Andreopoulos W."/>
            <person name="Labutti K."/>
            <person name="Pangilinan J."/>
            <person name="Ruiz-Duenas F.J."/>
            <person name="Barrasa J.M."/>
            <person name="Sanchez-Garcia M."/>
            <person name="Camarero S."/>
            <person name="Miyauchi S."/>
            <person name="Serrano A."/>
            <person name="Linde D."/>
            <person name="Babiker R."/>
            <person name="Drula E."/>
            <person name="Ayuso-Fernandez I."/>
            <person name="Pacheco R."/>
            <person name="Padilla G."/>
            <person name="Ferreira P."/>
            <person name="Barriuso J."/>
            <person name="Kellner H."/>
            <person name="Castanera R."/>
            <person name="Alfaro M."/>
            <person name="Ramirez L."/>
            <person name="Pisabarro A.G."/>
            <person name="Kuo A."/>
            <person name="Tritt A."/>
            <person name="Lipzen A."/>
            <person name="He G."/>
            <person name="Yan M."/>
            <person name="Ng V."/>
            <person name="Cullen D."/>
            <person name="Martin F."/>
            <person name="Rosso M.-N."/>
            <person name="Henrissat B."/>
            <person name="Hibbett D."/>
            <person name="Martinez A.T."/>
            <person name="Grigoriev I.V."/>
        </authorList>
    </citation>
    <scope>NUCLEOTIDE SEQUENCE</scope>
    <source>
        <strain evidence="1">MF-IS2</strain>
    </source>
</reference>
<proteinExistence type="predicted"/>
<dbReference type="Proteomes" id="UP000807342">
    <property type="component" value="Unassembled WGS sequence"/>
</dbReference>
<comment type="caution">
    <text evidence="1">The sequence shown here is derived from an EMBL/GenBank/DDBJ whole genome shotgun (WGS) entry which is preliminary data.</text>
</comment>
<dbReference type="EMBL" id="MU151745">
    <property type="protein sequence ID" value="KAF9441920.1"/>
    <property type="molecule type" value="Genomic_DNA"/>
</dbReference>
<sequence>MHVRNIYRLWPWEHGLRGVVLGSAQVPWAVKSRRNTALIHVAEAAGCHPTTLHHLLLQPRRHPATIPLSSSSSWQAFQALGSEDKGRMAASSSKKWWDGIRQPPILSCDFPKARNACQDNEDEGGIAAG</sequence>
<dbReference type="AlphaFoldDB" id="A0A9P5X256"/>
<keyword evidence="2" id="KW-1185">Reference proteome</keyword>
<accession>A0A9P5X256</accession>
<protein>
    <submittedName>
        <fullName evidence="1">Uncharacterized protein</fullName>
    </submittedName>
</protein>
<evidence type="ECO:0000313" key="1">
    <source>
        <dbReference type="EMBL" id="KAF9441920.1"/>
    </source>
</evidence>
<evidence type="ECO:0000313" key="2">
    <source>
        <dbReference type="Proteomes" id="UP000807342"/>
    </source>
</evidence>
<organism evidence="1 2">
    <name type="scientific">Macrolepiota fuliginosa MF-IS2</name>
    <dbReference type="NCBI Taxonomy" id="1400762"/>
    <lineage>
        <taxon>Eukaryota</taxon>
        <taxon>Fungi</taxon>
        <taxon>Dikarya</taxon>
        <taxon>Basidiomycota</taxon>
        <taxon>Agaricomycotina</taxon>
        <taxon>Agaricomycetes</taxon>
        <taxon>Agaricomycetidae</taxon>
        <taxon>Agaricales</taxon>
        <taxon>Agaricineae</taxon>
        <taxon>Agaricaceae</taxon>
        <taxon>Macrolepiota</taxon>
    </lineage>
</organism>
<gene>
    <name evidence="1" type="ORF">P691DRAFT_790315</name>
</gene>
<name>A0A9P5X256_9AGAR</name>